<dbReference type="Pfam" id="PF01048">
    <property type="entry name" value="PNP_UDP_1"/>
    <property type="match status" value="2"/>
</dbReference>
<dbReference type="PANTHER" id="PTHR11904:SF9">
    <property type="entry name" value="PURINE NUCLEOSIDE PHOSPHORYLASE-RELATED"/>
    <property type="match status" value="1"/>
</dbReference>
<gene>
    <name evidence="12" type="ORF">BSL78_04999</name>
</gene>
<dbReference type="Gene3D" id="3.40.50.1580">
    <property type="entry name" value="Nucleoside phosphorylase domain"/>
    <property type="match status" value="2"/>
</dbReference>
<comment type="catalytic activity">
    <reaction evidence="9">
        <text>guanosine + phosphate = alpha-D-ribose 1-phosphate + guanine</text>
        <dbReference type="Rhea" id="RHEA:13233"/>
        <dbReference type="ChEBI" id="CHEBI:16235"/>
        <dbReference type="ChEBI" id="CHEBI:16750"/>
        <dbReference type="ChEBI" id="CHEBI:43474"/>
        <dbReference type="ChEBI" id="CHEBI:57720"/>
        <dbReference type="EC" id="2.4.2.1"/>
    </reaction>
</comment>
<dbReference type="CDD" id="cd09009">
    <property type="entry name" value="PNP-EcPNPII_like"/>
    <property type="match status" value="1"/>
</dbReference>
<dbReference type="EMBL" id="MRZV01000123">
    <property type="protein sequence ID" value="PIK58085.1"/>
    <property type="molecule type" value="Genomic_DNA"/>
</dbReference>
<feature type="domain" description="Nucleoside phosphorylase" evidence="11">
    <location>
        <begin position="31"/>
        <end position="167"/>
    </location>
</feature>
<evidence type="ECO:0000256" key="2">
    <source>
        <dbReference type="ARBA" id="ARBA00006751"/>
    </source>
</evidence>
<evidence type="ECO:0000313" key="12">
    <source>
        <dbReference type="EMBL" id="PIK58085.1"/>
    </source>
</evidence>
<comment type="pathway">
    <text evidence="1">Purine metabolism; purine nucleoside salvage.</text>
</comment>
<accession>A0A2G8LD00</accession>
<dbReference type="InterPro" id="IPR011268">
    <property type="entry name" value="Purine_phosphorylase"/>
</dbReference>
<keyword evidence="4" id="KW-0328">Glycosyltransferase</keyword>
<keyword evidence="13" id="KW-1185">Reference proteome</keyword>
<evidence type="ECO:0000256" key="4">
    <source>
        <dbReference type="ARBA" id="ARBA00022676"/>
    </source>
</evidence>
<name>A0A2G8LD00_STIJA</name>
<dbReference type="OrthoDB" id="10261782at2759"/>
<dbReference type="SUPFAM" id="SSF53167">
    <property type="entry name" value="Purine and uridine phosphorylases"/>
    <property type="match status" value="1"/>
</dbReference>
<evidence type="ECO:0000256" key="1">
    <source>
        <dbReference type="ARBA" id="ARBA00005058"/>
    </source>
</evidence>
<evidence type="ECO:0000256" key="5">
    <source>
        <dbReference type="ARBA" id="ARBA00022679"/>
    </source>
</evidence>
<feature type="domain" description="Nucleoside phosphorylase" evidence="11">
    <location>
        <begin position="182"/>
        <end position="243"/>
    </location>
</feature>
<comment type="similarity">
    <text evidence="2">Belongs to the PNP/MTAP phosphorylase family.</text>
</comment>
<dbReference type="InterPro" id="IPR000845">
    <property type="entry name" value="Nucleoside_phosphorylase_d"/>
</dbReference>
<dbReference type="Proteomes" id="UP000230750">
    <property type="component" value="Unassembled WGS sequence"/>
</dbReference>
<evidence type="ECO:0000256" key="6">
    <source>
        <dbReference type="ARBA" id="ARBA00023918"/>
    </source>
</evidence>
<reference evidence="12 13" key="1">
    <citation type="journal article" date="2017" name="PLoS Biol.">
        <title>The sea cucumber genome provides insights into morphological evolution and visceral regeneration.</title>
        <authorList>
            <person name="Zhang X."/>
            <person name="Sun L."/>
            <person name="Yuan J."/>
            <person name="Sun Y."/>
            <person name="Gao Y."/>
            <person name="Zhang L."/>
            <person name="Li S."/>
            <person name="Dai H."/>
            <person name="Hamel J.F."/>
            <person name="Liu C."/>
            <person name="Yu Y."/>
            <person name="Liu S."/>
            <person name="Lin W."/>
            <person name="Guo K."/>
            <person name="Jin S."/>
            <person name="Xu P."/>
            <person name="Storey K.B."/>
            <person name="Huan P."/>
            <person name="Zhang T."/>
            <person name="Zhou Y."/>
            <person name="Zhang J."/>
            <person name="Lin C."/>
            <person name="Li X."/>
            <person name="Xing L."/>
            <person name="Huo D."/>
            <person name="Sun M."/>
            <person name="Wang L."/>
            <person name="Mercier A."/>
            <person name="Li F."/>
            <person name="Yang H."/>
            <person name="Xiang J."/>
        </authorList>
    </citation>
    <scope>NUCLEOTIDE SEQUENCE [LARGE SCALE GENOMIC DNA]</scope>
    <source>
        <strain evidence="12">Shaxun</strain>
        <tissue evidence="12">Muscle</tissue>
    </source>
</reference>
<dbReference type="GO" id="GO:0004731">
    <property type="term" value="F:purine-nucleoside phosphorylase activity"/>
    <property type="evidence" value="ECO:0007669"/>
    <property type="project" value="UniProtKB-EC"/>
</dbReference>
<sequence>MSKEDTPYSYEQLEKFATIIKEKTGSFHPSIGIIAGSGQGVLVEAVQNAITIPYTDIEGFPQSTVAGHSGEFVVGKIGDKDVLVMSGRLHLYEGYPAWKLVAPIRVMSLLGIKTLIVCNAAGGINRDFKVGDFMLMKDHIGFPILAGQNPLRGPNDERWVLGWKHPWPAFAHGTGLLDWLCMSTVPEAIAARHCGMEVLGMSMVTNACIMENDIEQKTDHQEVLETGKRQGESMCKLISKIVEKMDHKEQNGA</sequence>
<evidence type="ECO:0000313" key="13">
    <source>
        <dbReference type="Proteomes" id="UP000230750"/>
    </source>
</evidence>
<dbReference type="PIRSF" id="PIRSF000477">
    <property type="entry name" value="PurNPase"/>
    <property type="match status" value="1"/>
</dbReference>
<evidence type="ECO:0000256" key="3">
    <source>
        <dbReference type="ARBA" id="ARBA00011886"/>
    </source>
</evidence>
<dbReference type="AlphaFoldDB" id="A0A2G8LD00"/>
<keyword evidence="5" id="KW-0808">Transferase</keyword>
<comment type="caution">
    <text evidence="12">The sequence shown here is derived from an EMBL/GenBank/DDBJ whole genome shotgun (WGS) entry which is preliminary data.</text>
</comment>
<evidence type="ECO:0000256" key="8">
    <source>
        <dbReference type="ARBA" id="ARBA00023950"/>
    </source>
</evidence>
<protein>
    <recommendedName>
        <fullName evidence="3">purine-nucleoside phosphorylase</fullName>
        <ecNumber evidence="3">2.4.2.1</ecNumber>
    </recommendedName>
    <alternativeName>
        <fullName evidence="10">Inosine-guanosine phosphorylase</fullName>
    </alternativeName>
</protein>
<dbReference type="EC" id="2.4.2.1" evidence="3"/>
<dbReference type="GO" id="GO:0009116">
    <property type="term" value="P:nucleoside metabolic process"/>
    <property type="evidence" value="ECO:0007669"/>
    <property type="project" value="InterPro"/>
</dbReference>
<dbReference type="PANTHER" id="PTHR11904">
    <property type="entry name" value="METHYLTHIOADENOSINE/PURINE NUCLEOSIDE PHOSPHORYLASE"/>
    <property type="match status" value="1"/>
</dbReference>
<evidence type="ECO:0000256" key="9">
    <source>
        <dbReference type="ARBA" id="ARBA00023970"/>
    </source>
</evidence>
<comment type="catalytic activity">
    <reaction evidence="8">
        <text>2'-deoxyinosine + phosphate = 2-deoxy-alpha-D-ribose 1-phosphate + hypoxanthine</text>
        <dbReference type="Rhea" id="RHEA:27750"/>
        <dbReference type="ChEBI" id="CHEBI:17368"/>
        <dbReference type="ChEBI" id="CHEBI:28997"/>
        <dbReference type="ChEBI" id="CHEBI:43474"/>
        <dbReference type="ChEBI" id="CHEBI:57259"/>
        <dbReference type="EC" id="2.4.2.1"/>
    </reaction>
</comment>
<evidence type="ECO:0000256" key="10">
    <source>
        <dbReference type="ARBA" id="ARBA00031036"/>
    </source>
</evidence>
<comment type="catalytic activity">
    <reaction evidence="7">
        <text>2'-deoxyguanosine + phosphate = 2-deoxy-alpha-D-ribose 1-phosphate + guanine</text>
        <dbReference type="Rhea" id="RHEA:27738"/>
        <dbReference type="ChEBI" id="CHEBI:16235"/>
        <dbReference type="ChEBI" id="CHEBI:17172"/>
        <dbReference type="ChEBI" id="CHEBI:43474"/>
        <dbReference type="ChEBI" id="CHEBI:57259"/>
        <dbReference type="EC" id="2.4.2.1"/>
    </reaction>
</comment>
<dbReference type="UniPathway" id="UPA00606"/>
<evidence type="ECO:0000256" key="7">
    <source>
        <dbReference type="ARBA" id="ARBA00023929"/>
    </source>
</evidence>
<dbReference type="InterPro" id="IPR035994">
    <property type="entry name" value="Nucleoside_phosphorylase_sf"/>
</dbReference>
<proteinExistence type="inferred from homology"/>
<organism evidence="12 13">
    <name type="scientific">Stichopus japonicus</name>
    <name type="common">Sea cucumber</name>
    <dbReference type="NCBI Taxonomy" id="307972"/>
    <lineage>
        <taxon>Eukaryota</taxon>
        <taxon>Metazoa</taxon>
        <taxon>Echinodermata</taxon>
        <taxon>Eleutherozoa</taxon>
        <taxon>Echinozoa</taxon>
        <taxon>Holothuroidea</taxon>
        <taxon>Aspidochirotacea</taxon>
        <taxon>Aspidochirotida</taxon>
        <taxon>Stichopodidae</taxon>
        <taxon>Apostichopus</taxon>
    </lineage>
</organism>
<dbReference type="STRING" id="307972.A0A2G8LD00"/>
<evidence type="ECO:0000259" key="11">
    <source>
        <dbReference type="Pfam" id="PF01048"/>
    </source>
</evidence>
<comment type="catalytic activity">
    <reaction evidence="6">
        <text>inosine + phosphate = alpha-D-ribose 1-phosphate + hypoxanthine</text>
        <dbReference type="Rhea" id="RHEA:27646"/>
        <dbReference type="ChEBI" id="CHEBI:17368"/>
        <dbReference type="ChEBI" id="CHEBI:17596"/>
        <dbReference type="ChEBI" id="CHEBI:43474"/>
        <dbReference type="ChEBI" id="CHEBI:57720"/>
        <dbReference type="EC" id="2.4.2.1"/>
    </reaction>
</comment>
<dbReference type="GO" id="GO:0005737">
    <property type="term" value="C:cytoplasm"/>
    <property type="evidence" value="ECO:0007669"/>
    <property type="project" value="TreeGrafter"/>
</dbReference>